<accession>A0A2M3ZVP8</accession>
<feature type="signal peptide" evidence="1">
    <location>
        <begin position="1"/>
        <end position="21"/>
    </location>
</feature>
<protein>
    <submittedName>
        <fullName evidence="2">Putative secreted peptide</fullName>
    </submittedName>
</protein>
<dbReference type="EMBL" id="GGFM01011875">
    <property type="protein sequence ID" value="MBW32626.1"/>
    <property type="molecule type" value="Transcribed_RNA"/>
</dbReference>
<feature type="chain" id="PRO_5014656314" evidence="1">
    <location>
        <begin position="22"/>
        <end position="111"/>
    </location>
</feature>
<organism evidence="2">
    <name type="scientific">Anopheles braziliensis</name>
    <dbReference type="NCBI Taxonomy" id="58242"/>
    <lineage>
        <taxon>Eukaryota</taxon>
        <taxon>Metazoa</taxon>
        <taxon>Ecdysozoa</taxon>
        <taxon>Arthropoda</taxon>
        <taxon>Hexapoda</taxon>
        <taxon>Insecta</taxon>
        <taxon>Pterygota</taxon>
        <taxon>Neoptera</taxon>
        <taxon>Endopterygota</taxon>
        <taxon>Diptera</taxon>
        <taxon>Nematocera</taxon>
        <taxon>Culicoidea</taxon>
        <taxon>Culicidae</taxon>
        <taxon>Anophelinae</taxon>
        <taxon>Anopheles</taxon>
    </lineage>
</organism>
<evidence type="ECO:0000256" key="1">
    <source>
        <dbReference type="SAM" id="SignalP"/>
    </source>
</evidence>
<keyword evidence="1" id="KW-0732">Signal</keyword>
<name>A0A2M3ZVP8_9DIPT</name>
<proteinExistence type="predicted"/>
<evidence type="ECO:0000313" key="2">
    <source>
        <dbReference type="EMBL" id="MBW32626.1"/>
    </source>
</evidence>
<dbReference type="AlphaFoldDB" id="A0A2M3ZVP8"/>
<sequence>MFTFTLLSLSLFVAWFVSLSGVDLLLHIPPPPPVPFLSVHHPRFALWRLLLRSMECSPAQPASASQHANPFRATYLREYWWPPTRVCVCVWVHTRGGSYVPMERNNKMKSS</sequence>
<reference evidence="2" key="1">
    <citation type="submission" date="2018-01" db="EMBL/GenBank/DDBJ databases">
        <title>An insight into the sialome of Amazonian anophelines.</title>
        <authorList>
            <person name="Ribeiro J.M."/>
            <person name="Scarpassa V."/>
            <person name="Calvo E."/>
        </authorList>
    </citation>
    <scope>NUCLEOTIDE SEQUENCE</scope>
    <source>
        <tissue evidence="2">Salivary glands</tissue>
    </source>
</reference>